<dbReference type="FunFam" id="3.10.28.10:FF:000010">
    <property type="entry name" value="LAGLIDADG homing endonuclease I-LtrII"/>
    <property type="match status" value="1"/>
</dbReference>
<evidence type="ECO:0000313" key="4">
    <source>
        <dbReference type="EMBL" id="CDL73481.1"/>
    </source>
</evidence>
<dbReference type="PANTHER" id="PTHR36181">
    <property type="entry name" value="INTRON-ENCODED ENDONUCLEASE AI3-RELATED"/>
    <property type="match status" value="1"/>
</dbReference>
<protein>
    <submittedName>
        <fullName evidence="4">LAGLIDADG endonuclease n1 TaxGibberella zeae PH-1 RepIDA5J035_GIBZE</fullName>
    </submittedName>
</protein>
<reference evidence="4" key="1">
    <citation type="submission" date="2013-05" db="EMBL/GenBank/DDBJ databases">
        <title>Draft genome sequences of six wheat associated Fusarium spp. isolates.</title>
        <authorList>
            <person name="Moolhuijzen P.M."/>
            <person name="Manners J.M."/>
            <person name="Wilcox S."/>
            <person name="Bellgard M.I."/>
            <person name="Gardiner D.M."/>
        </authorList>
    </citation>
    <scope>NUCLEOTIDE SEQUENCE</scope>
    <source>
        <strain evidence="4">CS7071</strain>
    </source>
</reference>
<dbReference type="InterPro" id="IPR001750">
    <property type="entry name" value="ND/Mrp_TM"/>
</dbReference>
<keyword evidence="1" id="KW-0812">Transmembrane</keyword>
<keyword evidence="4" id="KW-0378">Hydrolase</keyword>
<name>A0A060QMQ4_FUSCU</name>
<dbReference type="InterPro" id="IPR027434">
    <property type="entry name" value="Homing_endonucl"/>
</dbReference>
<dbReference type="EMBL" id="CBMH010002258">
    <property type="protein sequence ID" value="CDL73481.1"/>
    <property type="molecule type" value="Genomic_DNA"/>
</dbReference>
<comment type="caution">
    <text evidence="4">The sequence shown here is derived from an EMBL/GenBank/DDBJ whole genome shotgun (WGS) entry which is preliminary data.</text>
</comment>
<evidence type="ECO:0000259" key="2">
    <source>
        <dbReference type="Pfam" id="PF00361"/>
    </source>
</evidence>
<proteinExistence type="predicted"/>
<keyword evidence="1" id="KW-0472">Membrane</keyword>
<feature type="transmembrane region" description="Helical" evidence="1">
    <location>
        <begin position="119"/>
        <end position="136"/>
    </location>
</feature>
<accession>A0A060QMQ4</accession>
<dbReference type="GO" id="GO:0004519">
    <property type="term" value="F:endonuclease activity"/>
    <property type="evidence" value="ECO:0007669"/>
    <property type="project" value="UniProtKB-KW"/>
</dbReference>
<dbReference type="SUPFAM" id="SSF55608">
    <property type="entry name" value="Homing endonucleases"/>
    <property type="match status" value="2"/>
</dbReference>
<dbReference type="Pfam" id="PF00961">
    <property type="entry name" value="LAGLIDADG_1"/>
    <property type="match status" value="2"/>
</dbReference>
<dbReference type="PANTHER" id="PTHR36181:SF4">
    <property type="entry name" value="LAGLIDADG ENDONUCLEASE"/>
    <property type="match status" value="1"/>
</dbReference>
<dbReference type="InterPro" id="IPR004860">
    <property type="entry name" value="LAGLIDADG_dom"/>
</dbReference>
<feature type="transmembrane region" description="Helical" evidence="1">
    <location>
        <begin position="52"/>
        <end position="73"/>
    </location>
</feature>
<keyword evidence="1" id="KW-1133">Transmembrane helix</keyword>
<dbReference type="Gene3D" id="3.10.28.10">
    <property type="entry name" value="Homing endonucleases"/>
    <property type="match status" value="2"/>
</dbReference>
<feature type="domain" description="NADH:quinone oxidoreductase/Mrp antiporter transmembrane" evidence="2">
    <location>
        <begin position="10"/>
        <end position="127"/>
    </location>
</feature>
<feature type="domain" description="Homing endonuclease LAGLIDADG" evidence="3">
    <location>
        <begin position="289"/>
        <end position="387"/>
    </location>
</feature>
<feature type="transmembrane region" description="Helical" evidence="1">
    <location>
        <begin position="12"/>
        <end position="40"/>
    </location>
</feature>
<feature type="transmembrane region" description="Helical" evidence="1">
    <location>
        <begin position="80"/>
        <end position="99"/>
    </location>
</feature>
<keyword evidence="4" id="KW-0255">Endonuclease</keyword>
<dbReference type="AlphaFoldDB" id="A0A060QMQ4"/>
<dbReference type="Pfam" id="PF00361">
    <property type="entry name" value="Proton_antipo_M"/>
    <property type="match status" value="1"/>
</dbReference>
<feature type="domain" description="Homing endonuclease LAGLIDADG" evidence="3">
    <location>
        <begin position="449"/>
        <end position="550"/>
    </location>
</feature>
<evidence type="ECO:0000256" key="1">
    <source>
        <dbReference type="SAM" id="Phobius"/>
    </source>
</evidence>
<evidence type="ECO:0000259" key="3">
    <source>
        <dbReference type="Pfam" id="PF00961"/>
    </source>
</evidence>
<keyword evidence="4" id="KW-0540">Nuclease</keyword>
<gene>
    <name evidence="4" type="ORF">BN852_0126730</name>
</gene>
<dbReference type="GO" id="GO:0005739">
    <property type="term" value="C:mitochondrion"/>
    <property type="evidence" value="ECO:0007669"/>
    <property type="project" value="UniProtKB-ARBA"/>
</dbReference>
<sequence>MDDKFYSRHVDVYDAIPTIVTTFVAIIAKISIFILLLQLVYYTNSSFSEMSWTFILLISSLFSLIIGTVVGLTQFRIKRLFAYSTISHVGFILLALGISSVESTQAFIFYLTQYSISNLNAFVILIAIGFSLYCYISENKEHEELMDKNNSPAKRSRKLLYRVLWPNSGDVLKLLVPSCSRKATSGSINHWCTVTSHKIIERAMDYRGSKSTVRVRKLYTVVKEQRVDGHRCINLMHLRYALMGFERNYQIRILSKQLIMPSLRRSYTSLSVNPNLKSTATGTLNPLFLTGFSDAESNFTVRIFKSNTVKVGWCVQPVFQIELHKKDLNVLEKISSFLGVGKIYHKEESSIYMVQSLRDIDVIINHFEKYPLLTKKLEDFQLFSQIVTLIHKKEHLTITGWHKIISLRASMNKGLSTFMKTTFPDIIPATRPSRSDEELINSKIDPYWMAGFVAGEGCFSIRITKSLTLKTGYQVQLRFNVTQHSIDKVFMNSLVAFWGCGKVFLRFRENKVDFQILKLKDLTDKVIPLFQSISLQGVKSKDFADFCKAVDIMKVKGHLTNEGLDQIRRLKAGMNRGRE</sequence>
<organism evidence="4">
    <name type="scientific">Fusarium culmorum CS7071</name>
    <dbReference type="NCBI Taxonomy" id="1318462"/>
    <lineage>
        <taxon>Eukaryota</taxon>
        <taxon>Fungi</taxon>
        <taxon>Dikarya</taxon>
        <taxon>Ascomycota</taxon>
        <taxon>Pezizomycotina</taxon>
        <taxon>Sordariomycetes</taxon>
        <taxon>Hypocreomycetidae</taxon>
        <taxon>Hypocreales</taxon>
        <taxon>Nectriaceae</taxon>
        <taxon>Fusarium</taxon>
    </lineage>
</organism>
<dbReference type="InterPro" id="IPR051289">
    <property type="entry name" value="LAGLIDADG_Endonuclease"/>
</dbReference>